<dbReference type="InterPro" id="IPR019660">
    <property type="entry name" value="Put_sensory_transdc_reg_YbjN"/>
</dbReference>
<dbReference type="Pfam" id="PF10722">
    <property type="entry name" value="YbjN"/>
    <property type="match status" value="1"/>
</dbReference>
<evidence type="ECO:0000313" key="2">
    <source>
        <dbReference type="Proteomes" id="UP000664332"/>
    </source>
</evidence>
<accession>A0A939IXD9</accession>
<evidence type="ECO:0000313" key="1">
    <source>
        <dbReference type="EMBL" id="MBN9643958.1"/>
    </source>
</evidence>
<keyword evidence="2" id="KW-1185">Reference proteome</keyword>
<dbReference type="AlphaFoldDB" id="A0A939IXD9"/>
<proteinExistence type="predicted"/>
<dbReference type="RefSeq" id="WP_207118756.1">
    <property type="nucleotide sequence ID" value="NZ_JAFLEQ010000008.1"/>
</dbReference>
<protein>
    <submittedName>
        <fullName evidence="1">YbjN domain-containing protein</fullName>
    </submittedName>
</protein>
<name>A0A939IXD9_9CORY</name>
<sequence length="162" mass="17593">MTDPINDQSTTVTPLSWPRMMALVTAFGFEGNDTEDNRFYAFVNGAPLRFDGTTAPDALLVNTTLFDYQLPVDRCDEVLAFVNGFNATTYYVHAAAVTDHADGTVTAVADCPIFAPAGLDDLQLQEMMERAITGCVEFAGRYCTHFGFTDPTAAARAAQSKE</sequence>
<dbReference type="EMBL" id="JAFLEQ010000008">
    <property type="protein sequence ID" value="MBN9643958.1"/>
    <property type="molecule type" value="Genomic_DNA"/>
</dbReference>
<reference evidence="1" key="1">
    <citation type="submission" date="2021-03" db="EMBL/GenBank/DDBJ databases">
        <authorList>
            <person name="Sun Q."/>
        </authorList>
    </citation>
    <scope>NUCLEOTIDE SEQUENCE</scope>
    <source>
        <strain evidence="1">CCM 8862</strain>
    </source>
</reference>
<comment type="caution">
    <text evidence="1">The sequence shown here is derived from an EMBL/GenBank/DDBJ whole genome shotgun (WGS) entry which is preliminary data.</text>
</comment>
<gene>
    <name evidence="1" type="ORF">JZY06_04905</name>
</gene>
<organism evidence="1 2">
    <name type="scientific">Corynebacterium mendelii</name>
    <dbReference type="NCBI Taxonomy" id="2765362"/>
    <lineage>
        <taxon>Bacteria</taxon>
        <taxon>Bacillati</taxon>
        <taxon>Actinomycetota</taxon>
        <taxon>Actinomycetes</taxon>
        <taxon>Mycobacteriales</taxon>
        <taxon>Corynebacteriaceae</taxon>
        <taxon>Corynebacterium</taxon>
    </lineage>
</organism>
<dbReference type="Proteomes" id="UP000664332">
    <property type="component" value="Unassembled WGS sequence"/>
</dbReference>